<organism evidence="2 3">
    <name type="scientific">Rhinolophus ferrumequinum</name>
    <name type="common">Greater horseshoe bat</name>
    <dbReference type="NCBI Taxonomy" id="59479"/>
    <lineage>
        <taxon>Eukaryota</taxon>
        <taxon>Metazoa</taxon>
        <taxon>Chordata</taxon>
        <taxon>Craniata</taxon>
        <taxon>Vertebrata</taxon>
        <taxon>Euteleostomi</taxon>
        <taxon>Mammalia</taxon>
        <taxon>Eutheria</taxon>
        <taxon>Laurasiatheria</taxon>
        <taxon>Chiroptera</taxon>
        <taxon>Yinpterochiroptera</taxon>
        <taxon>Rhinolophoidea</taxon>
        <taxon>Rhinolophidae</taxon>
        <taxon>Rhinolophinae</taxon>
        <taxon>Rhinolophus</taxon>
    </lineage>
</organism>
<evidence type="ECO:0000256" key="1">
    <source>
        <dbReference type="SAM" id="MobiDB-lite"/>
    </source>
</evidence>
<dbReference type="AlphaFoldDB" id="A0A7J7X5I8"/>
<evidence type="ECO:0000313" key="3">
    <source>
        <dbReference type="Proteomes" id="UP000585614"/>
    </source>
</evidence>
<reference evidence="2 3" key="1">
    <citation type="journal article" date="2020" name="Nature">
        <title>Six reference-quality genomes reveal evolution of bat adaptations.</title>
        <authorList>
            <person name="Jebb D."/>
            <person name="Huang Z."/>
            <person name="Pippel M."/>
            <person name="Hughes G.M."/>
            <person name="Lavrichenko K."/>
            <person name="Devanna P."/>
            <person name="Winkler S."/>
            <person name="Jermiin L.S."/>
            <person name="Skirmuntt E.C."/>
            <person name="Katzourakis A."/>
            <person name="Burkitt-Gray L."/>
            <person name="Ray D.A."/>
            <person name="Sullivan K.A.M."/>
            <person name="Roscito J.G."/>
            <person name="Kirilenko B.M."/>
            <person name="Davalos L.M."/>
            <person name="Corthals A.P."/>
            <person name="Power M.L."/>
            <person name="Jones G."/>
            <person name="Ransome R.D."/>
            <person name="Dechmann D.K.N."/>
            <person name="Locatelli A.G."/>
            <person name="Puechmaille S.J."/>
            <person name="Fedrigo O."/>
            <person name="Jarvis E.D."/>
            <person name="Hiller M."/>
            <person name="Vernes S.C."/>
            <person name="Myers E.W."/>
            <person name="Teeling E.C."/>
        </authorList>
    </citation>
    <scope>NUCLEOTIDE SEQUENCE [LARGE SCALE GENOMIC DNA]</scope>
    <source>
        <strain evidence="2">MRhiFer1</strain>
        <tissue evidence="2">Lung</tissue>
    </source>
</reference>
<gene>
    <name evidence="2" type="ORF">mRhiFer1_010288</name>
</gene>
<sequence>MKQAGHKPEQMLSPLPQNQEGLIPQLATSTVGNGSHRAPGLADAAFPKPATQRSCYFSHASLDSKYVSGFMRIQDITGSSHSQLSCLHTKVSHSHQALFALLAVAAFRSPSTYRLRVVLSQEKKLT</sequence>
<dbReference type="Proteomes" id="UP000585614">
    <property type="component" value="Unassembled WGS sequence"/>
</dbReference>
<name>A0A7J7X5I8_RHIFE</name>
<comment type="caution">
    <text evidence="2">The sequence shown here is derived from an EMBL/GenBank/DDBJ whole genome shotgun (WGS) entry which is preliminary data.</text>
</comment>
<feature type="compositionally biased region" description="Polar residues" evidence="1">
    <location>
        <begin position="15"/>
        <end position="33"/>
    </location>
</feature>
<accession>A0A7J7X5I8</accession>
<dbReference type="EMBL" id="JACAGC010000009">
    <property type="protein sequence ID" value="KAF6344924.1"/>
    <property type="molecule type" value="Genomic_DNA"/>
</dbReference>
<feature type="region of interest" description="Disordered" evidence="1">
    <location>
        <begin position="1"/>
        <end position="45"/>
    </location>
</feature>
<evidence type="ECO:0000313" key="2">
    <source>
        <dbReference type="EMBL" id="KAF6344924.1"/>
    </source>
</evidence>
<protein>
    <submittedName>
        <fullName evidence="2">Uncharacterized protein</fullName>
    </submittedName>
</protein>
<proteinExistence type="predicted"/>